<name>A0AAD1UD26_EUPCR</name>
<sequence length="264" mass="30769">MERLSCFKNKRLSHAINSSYSRASKPTSHNNSIKLSVTPDSLGCPKLSTVYWNLPTKGQVIKQDKKFSQKNRSKIRKWIKSRMKDQDRPFIRYPKELGTCNNTSLVATSTQQTNYSKKLRSRQTPFFKNTTNEKEVTITLKSSNHKISPISPIPITSISIVKWTEDRQEKRLRRTIKQRDIYKNRKVEYLRDTIKAYSPPSIPEFSRSASEMSDRRTKMEKMSLSPINKERKPANVLFLKKSPFLKVKPKLTLFHPLKTITSFI</sequence>
<dbReference type="Proteomes" id="UP001295684">
    <property type="component" value="Unassembled WGS sequence"/>
</dbReference>
<gene>
    <name evidence="1" type="ORF">ECRASSUSDP1_LOCUS8229</name>
</gene>
<comment type="caution">
    <text evidence="1">The sequence shown here is derived from an EMBL/GenBank/DDBJ whole genome shotgun (WGS) entry which is preliminary data.</text>
</comment>
<evidence type="ECO:0000313" key="1">
    <source>
        <dbReference type="EMBL" id="CAI2366953.1"/>
    </source>
</evidence>
<proteinExistence type="predicted"/>
<dbReference type="EMBL" id="CAMPGE010008040">
    <property type="protein sequence ID" value="CAI2366953.1"/>
    <property type="molecule type" value="Genomic_DNA"/>
</dbReference>
<reference evidence="1" key="1">
    <citation type="submission" date="2023-07" db="EMBL/GenBank/DDBJ databases">
        <authorList>
            <consortium name="AG Swart"/>
            <person name="Singh M."/>
            <person name="Singh A."/>
            <person name="Seah K."/>
            <person name="Emmerich C."/>
        </authorList>
    </citation>
    <scope>NUCLEOTIDE SEQUENCE</scope>
    <source>
        <strain evidence="1">DP1</strain>
    </source>
</reference>
<organism evidence="1 2">
    <name type="scientific">Euplotes crassus</name>
    <dbReference type="NCBI Taxonomy" id="5936"/>
    <lineage>
        <taxon>Eukaryota</taxon>
        <taxon>Sar</taxon>
        <taxon>Alveolata</taxon>
        <taxon>Ciliophora</taxon>
        <taxon>Intramacronucleata</taxon>
        <taxon>Spirotrichea</taxon>
        <taxon>Hypotrichia</taxon>
        <taxon>Euplotida</taxon>
        <taxon>Euplotidae</taxon>
        <taxon>Moneuplotes</taxon>
    </lineage>
</organism>
<keyword evidence="2" id="KW-1185">Reference proteome</keyword>
<accession>A0AAD1UD26</accession>
<protein>
    <submittedName>
        <fullName evidence="1">Uncharacterized protein</fullName>
    </submittedName>
</protein>
<evidence type="ECO:0000313" key="2">
    <source>
        <dbReference type="Proteomes" id="UP001295684"/>
    </source>
</evidence>
<dbReference type="AlphaFoldDB" id="A0AAD1UD26"/>